<comment type="similarity">
    <text evidence="2">Belongs to the bacterial solute-binding protein 8 family.</text>
</comment>
<dbReference type="PROSITE" id="PS51257">
    <property type="entry name" value="PROKAR_LIPOPROTEIN"/>
    <property type="match status" value="1"/>
</dbReference>
<dbReference type="InterPro" id="IPR002491">
    <property type="entry name" value="ABC_transptr_periplasmic_BD"/>
</dbReference>
<dbReference type="InterPro" id="IPR051313">
    <property type="entry name" value="Bact_iron-sidero_bind"/>
</dbReference>
<dbReference type="PROSITE" id="PS50983">
    <property type="entry name" value="FE_B12_PBP"/>
    <property type="match status" value="1"/>
</dbReference>
<keyword evidence="9" id="KW-1185">Reference proteome</keyword>
<dbReference type="Gene3D" id="3.40.50.1980">
    <property type="entry name" value="Nitrogenase molybdenum iron protein domain"/>
    <property type="match status" value="2"/>
</dbReference>
<dbReference type="OrthoDB" id="9793175at2"/>
<evidence type="ECO:0000256" key="2">
    <source>
        <dbReference type="ARBA" id="ARBA00008814"/>
    </source>
</evidence>
<dbReference type="PANTHER" id="PTHR30532">
    <property type="entry name" value="IRON III DICITRATE-BINDING PERIPLASMIC PROTEIN"/>
    <property type="match status" value="1"/>
</dbReference>
<feature type="signal peptide" evidence="6">
    <location>
        <begin position="1"/>
        <end position="23"/>
    </location>
</feature>
<evidence type="ECO:0000259" key="7">
    <source>
        <dbReference type="PROSITE" id="PS50983"/>
    </source>
</evidence>
<dbReference type="PANTHER" id="PTHR30532:SF24">
    <property type="entry name" value="FERRIC ENTEROBACTIN-BINDING PERIPLASMIC PROTEIN FEPB"/>
    <property type="match status" value="1"/>
</dbReference>
<keyword evidence="3" id="KW-0813">Transport</keyword>
<sequence length="331" mass="34463">MTVGGRRMRWTAAVFAMVTVLVAGCGGQASGPGAQDQGTRTVQTERGPVEVPSDPQRVVVLSGGLAGYFYTLDVPVVASDTRVLGVTNFDGGFPPSWADAAREVGTTPLPSGEQLSVEAVAAARPDLIVGGGQGITAVQASESYDKLAAIAPTVLVPRTVIAWQDQLAAVADAVNRSDRVAELQQRYQDRVTEVQGAITPPQGEVVYIASLPGDRVYLVPAKAALPALGRGVGLQPSDVVAKAPGARLASTGDSLQISPELLGRTADSPNAIVVDLGGPPLADLAKNPIYAALPSFRANRVWELPATSYRPDYDGALDTLDRLQTTFRKAG</sequence>
<proteinExistence type="inferred from homology"/>
<protein>
    <submittedName>
        <fullName evidence="8">Iron complex transport system substrate-binding protein</fullName>
    </submittedName>
</protein>
<feature type="region of interest" description="Disordered" evidence="5">
    <location>
        <begin position="29"/>
        <end position="50"/>
    </location>
</feature>
<evidence type="ECO:0000256" key="4">
    <source>
        <dbReference type="ARBA" id="ARBA00022729"/>
    </source>
</evidence>
<evidence type="ECO:0000313" key="8">
    <source>
        <dbReference type="EMBL" id="TCK25546.1"/>
    </source>
</evidence>
<keyword evidence="4 6" id="KW-0732">Signal</keyword>
<accession>A0A4V2PIQ1</accession>
<reference evidence="8 9" key="1">
    <citation type="submission" date="2019-03" db="EMBL/GenBank/DDBJ databases">
        <title>Sequencing the genomes of 1000 actinobacteria strains.</title>
        <authorList>
            <person name="Klenk H.-P."/>
        </authorList>
    </citation>
    <scope>NUCLEOTIDE SEQUENCE [LARGE SCALE GENOMIC DNA]</scope>
    <source>
        <strain evidence="8 9">DSM 44969</strain>
    </source>
</reference>
<comment type="caution">
    <text evidence="8">The sequence shown here is derived from an EMBL/GenBank/DDBJ whole genome shotgun (WGS) entry which is preliminary data.</text>
</comment>
<dbReference type="RefSeq" id="WP_132421861.1">
    <property type="nucleotide sequence ID" value="NZ_SMFZ01000001.1"/>
</dbReference>
<dbReference type="AlphaFoldDB" id="A0A4V2PIQ1"/>
<evidence type="ECO:0000256" key="5">
    <source>
        <dbReference type="SAM" id="MobiDB-lite"/>
    </source>
</evidence>
<name>A0A4V2PIQ1_PSEEN</name>
<dbReference type="Pfam" id="PF01497">
    <property type="entry name" value="Peripla_BP_2"/>
    <property type="match status" value="1"/>
</dbReference>
<dbReference type="Proteomes" id="UP000295560">
    <property type="component" value="Unassembled WGS sequence"/>
</dbReference>
<dbReference type="EMBL" id="SMFZ01000001">
    <property type="protein sequence ID" value="TCK25546.1"/>
    <property type="molecule type" value="Genomic_DNA"/>
</dbReference>
<evidence type="ECO:0000313" key="9">
    <source>
        <dbReference type="Proteomes" id="UP000295560"/>
    </source>
</evidence>
<dbReference type="SUPFAM" id="SSF53807">
    <property type="entry name" value="Helical backbone' metal receptor"/>
    <property type="match status" value="1"/>
</dbReference>
<organism evidence="8 9">
    <name type="scientific">Pseudonocardia endophytica</name>
    <dbReference type="NCBI Taxonomy" id="401976"/>
    <lineage>
        <taxon>Bacteria</taxon>
        <taxon>Bacillati</taxon>
        <taxon>Actinomycetota</taxon>
        <taxon>Actinomycetes</taxon>
        <taxon>Pseudonocardiales</taxon>
        <taxon>Pseudonocardiaceae</taxon>
        <taxon>Pseudonocardia</taxon>
    </lineage>
</organism>
<feature type="chain" id="PRO_5038776488" evidence="6">
    <location>
        <begin position="24"/>
        <end position="331"/>
    </location>
</feature>
<evidence type="ECO:0000256" key="6">
    <source>
        <dbReference type="SAM" id="SignalP"/>
    </source>
</evidence>
<evidence type="ECO:0000256" key="1">
    <source>
        <dbReference type="ARBA" id="ARBA00004196"/>
    </source>
</evidence>
<feature type="domain" description="Fe/B12 periplasmic-binding" evidence="7">
    <location>
        <begin position="57"/>
        <end position="331"/>
    </location>
</feature>
<comment type="subcellular location">
    <subcellularLocation>
        <location evidence="1">Cell envelope</location>
    </subcellularLocation>
</comment>
<gene>
    <name evidence="8" type="ORF">EV378_1359</name>
</gene>
<dbReference type="GO" id="GO:1901678">
    <property type="term" value="P:iron coordination entity transport"/>
    <property type="evidence" value="ECO:0007669"/>
    <property type="project" value="UniProtKB-ARBA"/>
</dbReference>
<dbReference type="GO" id="GO:0030288">
    <property type="term" value="C:outer membrane-bounded periplasmic space"/>
    <property type="evidence" value="ECO:0007669"/>
    <property type="project" value="TreeGrafter"/>
</dbReference>
<evidence type="ECO:0000256" key="3">
    <source>
        <dbReference type="ARBA" id="ARBA00022448"/>
    </source>
</evidence>